<dbReference type="CDD" id="cd01948">
    <property type="entry name" value="EAL"/>
    <property type="match status" value="1"/>
</dbReference>
<evidence type="ECO:0000259" key="3">
    <source>
        <dbReference type="PROSITE" id="PS50883"/>
    </source>
</evidence>
<proteinExistence type="predicted"/>
<dbReference type="InterPro" id="IPR001633">
    <property type="entry name" value="EAL_dom"/>
</dbReference>
<dbReference type="SUPFAM" id="SSF55785">
    <property type="entry name" value="PYP-like sensor domain (PAS domain)"/>
    <property type="match status" value="1"/>
</dbReference>
<dbReference type="SMART" id="SM00091">
    <property type="entry name" value="PAS"/>
    <property type="match status" value="1"/>
</dbReference>
<dbReference type="Pfam" id="PF00563">
    <property type="entry name" value="EAL"/>
    <property type="match status" value="1"/>
</dbReference>
<organism evidence="5">
    <name type="scientific">uncultured Quadrisphaera sp</name>
    <dbReference type="NCBI Taxonomy" id="904978"/>
    <lineage>
        <taxon>Bacteria</taxon>
        <taxon>Bacillati</taxon>
        <taxon>Actinomycetota</taxon>
        <taxon>Actinomycetes</taxon>
        <taxon>Kineosporiales</taxon>
        <taxon>Kineosporiaceae</taxon>
        <taxon>Quadrisphaera</taxon>
        <taxon>environmental samples</taxon>
    </lineage>
</organism>
<dbReference type="SMART" id="SM00052">
    <property type="entry name" value="EAL"/>
    <property type="match status" value="1"/>
</dbReference>
<dbReference type="CDD" id="cd01949">
    <property type="entry name" value="GGDEF"/>
    <property type="match status" value="1"/>
</dbReference>
<dbReference type="Pfam" id="PF13426">
    <property type="entry name" value="PAS_9"/>
    <property type="match status" value="1"/>
</dbReference>
<dbReference type="InterPro" id="IPR035965">
    <property type="entry name" value="PAS-like_dom_sf"/>
</dbReference>
<dbReference type="AlphaFoldDB" id="A0A6J4NJB9"/>
<dbReference type="InterPro" id="IPR000014">
    <property type="entry name" value="PAS"/>
</dbReference>
<evidence type="ECO:0000259" key="2">
    <source>
        <dbReference type="PROSITE" id="PS50113"/>
    </source>
</evidence>
<reference evidence="5" key="1">
    <citation type="submission" date="2020-02" db="EMBL/GenBank/DDBJ databases">
        <authorList>
            <person name="Meier V. D."/>
        </authorList>
    </citation>
    <scope>NUCLEOTIDE SEQUENCE</scope>
    <source>
        <strain evidence="5">AVDCRST_MAG35</strain>
    </source>
</reference>
<dbReference type="InterPro" id="IPR029787">
    <property type="entry name" value="Nucleotide_cyclase"/>
</dbReference>
<dbReference type="InterPro" id="IPR000700">
    <property type="entry name" value="PAS-assoc_C"/>
</dbReference>
<gene>
    <name evidence="5" type="ORF">AVDCRST_MAG35-341</name>
</gene>
<dbReference type="NCBIfam" id="TIGR00254">
    <property type="entry name" value="GGDEF"/>
    <property type="match status" value="1"/>
</dbReference>
<dbReference type="SUPFAM" id="SSF141868">
    <property type="entry name" value="EAL domain-like"/>
    <property type="match status" value="1"/>
</dbReference>
<dbReference type="PROSITE" id="PS50113">
    <property type="entry name" value="PAC"/>
    <property type="match status" value="1"/>
</dbReference>
<dbReference type="InterPro" id="IPR052155">
    <property type="entry name" value="Biofilm_reg_signaling"/>
</dbReference>
<feature type="domain" description="GGDEF" evidence="4">
    <location>
        <begin position="571"/>
        <end position="707"/>
    </location>
</feature>
<evidence type="ECO:0000259" key="1">
    <source>
        <dbReference type="PROSITE" id="PS50112"/>
    </source>
</evidence>
<dbReference type="PANTHER" id="PTHR44757">
    <property type="entry name" value="DIGUANYLATE CYCLASE DGCP"/>
    <property type="match status" value="1"/>
</dbReference>
<dbReference type="Pfam" id="PF00990">
    <property type="entry name" value="GGDEF"/>
    <property type="match status" value="1"/>
</dbReference>
<protein>
    <submittedName>
        <fullName evidence="5">Diguanylate cyclase/phosphodiesterase (GGDEF &amp; EAL domains) with PAS/PAC sensor(S)</fullName>
    </submittedName>
</protein>
<dbReference type="Gene3D" id="3.30.70.270">
    <property type="match status" value="1"/>
</dbReference>
<feature type="domain" description="PAC" evidence="2">
    <location>
        <begin position="487"/>
        <end position="539"/>
    </location>
</feature>
<dbReference type="InterPro" id="IPR035919">
    <property type="entry name" value="EAL_sf"/>
</dbReference>
<dbReference type="NCBIfam" id="TIGR00229">
    <property type="entry name" value="sensory_box"/>
    <property type="match status" value="1"/>
</dbReference>
<dbReference type="InterPro" id="IPR043128">
    <property type="entry name" value="Rev_trsase/Diguanyl_cyclase"/>
</dbReference>
<dbReference type="InterPro" id="IPR001610">
    <property type="entry name" value="PAC"/>
</dbReference>
<dbReference type="EMBL" id="CADCUY010000070">
    <property type="protein sequence ID" value="CAA9389776.1"/>
    <property type="molecule type" value="Genomic_DNA"/>
</dbReference>
<evidence type="ECO:0000313" key="5">
    <source>
        <dbReference type="EMBL" id="CAA9389776.1"/>
    </source>
</evidence>
<evidence type="ECO:0000259" key="4">
    <source>
        <dbReference type="PROSITE" id="PS50887"/>
    </source>
</evidence>
<dbReference type="Gene3D" id="3.30.450.20">
    <property type="entry name" value="PAS domain"/>
    <property type="match status" value="1"/>
</dbReference>
<name>A0A6J4NJB9_9ACTN</name>
<dbReference type="CDD" id="cd00130">
    <property type="entry name" value="PAS"/>
    <property type="match status" value="1"/>
</dbReference>
<accession>A0A6J4NJB9</accession>
<dbReference type="FunFam" id="3.30.70.270:FF:000001">
    <property type="entry name" value="Diguanylate cyclase domain protein"/>
    <property type="match status" value="1"/>
</dbReference>
<sequence>MSNDCVGCTCTRARTTGTSGRLVLATQVDHTATALRSLARRKGTALDVLAPGLLSLRADDLDAFVADARRELSSVEAEEVRCLVAGQGDLDAALLAQAMTSPSLAVAGARVQHADLVPLFEDEEGSFHAVYQPIVDLRDGRRVGAEALLRATAPDGSPVTPDVLFPAAHAAGWTHLLDRVGRTTALRDAGPWLGEELLFINFVPTSIYRPEVCLRTTEAAARKAGVRLDQVVFEVTEGHEVRDLDHLEHVFAYYRSRDCKVALDDVGAGYSSLNMLVRLQPDIVKLDKDIVQALPDPVSSAVVTAIVGITHAYGGLVLAECVETAEQASAALDLGVDLGQGWFFGRPERPVGGEAPQSLARVPSAVAVDPARPDAAVAVPVEPPVAPPAAPSDGAGELGPLELPAGSAVALSGLLRRAVDAGVGGVVVVDVLSPEQPLIYVNPAFEAMTGYSSSEVLGRNCRLLQGPGTDLAGVRALRDAVRHGQEHHAVLRNYRKDGSAWWNELHLSPVRDEQWHLTHYLGFQTDVTARVEAEEQLQHQAAHDGLTGLANRSAMLERLDDALAGAARDGTGVAVLFVDLDGFKAVNDSAGHRVGDAVLEQVAQRLGASLRSSDVLARAGGDEFVAILTGLDPLDAARVAHRAGADVVAALERPITVGGTSVRVSASVGVALHPDDAGTGEELLSRADAAMYRAKAAGEGRVRGWTTATDPAAR</sequence>
<dbReference type="PROSITE" id="PS50112">
    <property type="entry name" value="PAS"/>
    <property type="match status" value="1"/>
</dbReference>
<dbReference type="SMART" id="SM00086">
    <property type="entry name" value="PAC"/>
    <property type="match status" value="1"/>
</dbReference>
<dbReference type="SUPFAM" id="SSF55073">
    <property type="entry name" value="Nucleotide cyclase"/>
    <property type="match status" value="1"/>
</dbReference>
<dbReference type="SMART" id="SM00267">
    <property type="entry name" value="GGDEF"/>
    <property type="match status" value="1"/>
</dbReference>
<dbReference type="PROSITE" id="PS50887">
    <property type="entry name" value="GGDEF"/>
    <property type="match status" value="1"/>
</dbReference>
<dbReference type="PROSITE" id="PS50883">
    <property type="entry name" value="EAL"/>
    <property type="match status" value="1"/>
</dbReference>
<dbReference type="Gene3D" id="3.20.20.450">
    <property type="entry name" value="EAL domain"/>
    <property type="match status" value="1"/>
</dbReference>
<feature type="domain" description="PAS" evidence="1">
    <location>
        <begin position="411"/>
        <end position="484"/>
    </location>
</feature>
<dbReference type="PANTHER" id="PTHR44757:SF2">
    <property type="entry name" value="BIOFILM ARCHITECTURE MAINTENANCE PROTEIN MBAA"/>
    <property type="match status" value="1"/>
</dbReference>
<dbReference type="InterPro" id="IPR000160">
    <property type="entry name" value="GGDEF_dom"/>
</dbReference>
<feature type="domain" description="EAL" evidence="3">
    <location>
        <begin position="109"/>
        <end position="361"/>
    </location>
</feature>